<evidence type="ECO:0000313" key="3">
    <source>
        <dbReference type="Proteomes" id="UP000294723"/>
    </source>
</evidence>
<name>A0A4R5BFG8_9PSEU</name>
<keyword evidence="1" id="KW-0472">Membrane</keyword>
<dbReference type="NCBIfam" id="NF046117">
    <property type="entry name" value="SCO4848_fam"/>
    <property type="match status" value="1"/>
</dbReference>
<organism evidence="2 3">
    <name type="scientific">Saccharopolyspora karakumensis</name>
    <dbReference type="NCBI Taxonomy" id="2530386"/>
    <lineage>
        <taxon>Bacteria</taxon>
        <taxon>Bacillati</taxon>
        <taxon>Actinomycetota</taxon>
        <taxon>Actinomycetes</taxon>
        <taxon>Pseudonocardiales</taxon>
        <taxon>Pseudonocardiaceae</taxon>
        <taxon>Saccharopolyspora</taxon>
    </lineage>
</organism>
<dbReference type="Pfam" id="PF26606">
    <property type="entry name" value="SCO4848"/>
    <property type="match status" value="1"/>
</dbReference>
<protein>
    <submittedName>
        <fullName evidence="2">Uncharacterized protein</fullName>
    </submittedName>
</protein>
<dbReference type="AlphaFoldDB" id="A0A4R5BFG8"/>
<feature type="transmembrane region" description="Helical" evidence="1">
    <location>
        <begin position="34"/>
        <end position="59"/>
    </location>
</feature>
<proteinExistence type="predicted"/>
<gene>
    <name evidence="2" type="ORF">E1202_23905</name>
</gene>
<keyword evidence="1" id="KW-1133">Transmembrane helix</keyword>
<keyword evidence="3" id="KW-1185">Reference proteome</keyword>
<sequence length="67" mass="7562">MFLLAFGVWSYLLWPTFMRNIFNSDRSWAQGSPTAYLIVHLVIAVVSLVLGTVIGVIGWKAYRATRS</sequence>
<dbReference type="InterPro" id="IPR058061">
    <property type="entry name" value="SCO4848-like"/>
</dbReference>
<accession>A0A4R5BFG8</accession>
<dbReference type="EMBL" id="SMLA01000047">
    <property type="protein sequence ID" value="TDD84149.1"/>
    <property type="molecule type" value="Genomic_DNA"/>
</dbReference>
<evidence type="ECO:0000256" key="1">
    <source>
        <dbReference type="SAM" id="Phobius"/>
    </source>
</evidence>
<dbReference type="Proteomes" id="UP000294723">
    <property type="component" value="Unassembled WGS sequence"/>
</dbReference>
<reference evidence="2 3" key="1">
    <citation type="submission" date="2019-03" db="EMBL/GenBank/DDBJ databases">
        <title>Draft genome sequences of novel Actinobacteria.</title>
        <authorList>
            <person name="Sahin N."/>
            <person name="Ay H."/>
            <person name="Saygin H."/>
        </authorList>
    </citation>
    <scope>NUCLEOTIDE SEQUENCE [LARGE SCALE GENOMIC DNA]</scope>
    <source>
        <strain evidence="2 3">5K548</strain>
    </source>
</reference>
<evidence type="ECO:0000313" key="2">
    <source>
        <dbReference type="EMBL" id="TDD84149.1"/>
    </source>
</evidence>
<comment type="caution">
    <text evidence="2">The sequence shown here is derived from an EMBL/GenBank/DDBJ whole genome shotgun (WGS) entry which is preliminary data.</text>
</comment>
<keyword evidence="1" id="KW-0812">Transmembrane</keyword>